<dbReference type="GO" id="GO:0006508">
    <property type="term" value="P:proteolysis"/>
    <property type="evidence" value="ECO:0007669"/>
    <property type="project" value="UniProtKB-KW"/>
</dbReference>
<organism evidence="1 2">
    <name type="scientific">Vibrio phage ICP1</name>
    <dbReference type="NCBI Taxonomy" id="979525"/>
    <lineage>
        <taxon>Viruses</taxon>
        <taxon>Duplodnaviria</taxon>
        <taxon>Heunggongvirae</taxon>
        <taxon>Uroviricota</taxon>
        <taxon>Caudoviricetes</taxon>
        <taxon>Mohonavirus</taxon>
        <taxon>Mohonavirus ICP1</taxon>
    </lineage>
</organism>
<dbReference type="InterPro" id="IPR023562">
    <property type="entry name" value="ClpP/TepA"/>
</dbReference>
<dbReference type="Pfam" id="PF00574">
    <property type="entry name" value="CLP_protease"/>
    <property type="match status" value="1"/>
</dbReference>
<gene>
    <name evidence="1" type="primary">ORF211</name>
</gene>
<dbReference type="OrthoDB" id="11224at10239"/>
<evidence type="ECO:0000313" key="2">
    <source>
        <dbReference type="Proteomes" id="UP000007502"/>
    </source>
</evidence>
<dbReference type="KEGG" id="vg:10228692"/>
<proteinExistence type="predicted"/>
<dbReference type="RefSeq" id="YP_004251154.1">
    <property type="nucleotide sequence ID" value="NC_015157.1"/>
</dbReference>
<dbReference type="InterPro" id="IPR029045">
    <property type="entry name" value="ClpP/crotonase-like_dom_sf"/>
</dbReference>
<sequence length="326" mass="37486">MEVNYIRTQVEPIAHKYTIRLDRDLSEPSDFQEELATMRMATENDIVHIIINSGGGRDDTMKAFLNTMNQSPAHIITEIESDCCSAVTMIFLNGDEFRVSDDAEFMIHTGAYGTRGKENNVRQQVEFFAKSNARLMYKYYKHFLTPEEIEAAIEGKDFWMNSDEIIERLEQRQKLFEEEESKSLQEIADFEDEQLPREKLESLDKETLIRLITGEMDDEEFDELFGDDVPKDVMGDIPDFSPYKRFDNGSNWVVVHADGQVGTETLDCLFDIRNKYDTIKGRLGSAAYAKIVASCLGIDYNKNANLDSMTKLIIECVQEIVRDLNK</sequence>
<dbReference type="GO" id="GO:0008233">
    <property type="term" value="F:peptidase activity"/>
    <property type="evidence" value="ECO:0007669"/>
    <property type="project" value="UniProtKB-KW"/>
</dbReference>
<dbReference type="SUPFAM" id="SSF52096">
    <property type="entry name" value="ClpP/crotonase"/>
    <property type="match status" value="1"/>
</dbReference>
<protein>
    <submittedName>
        <fullName evidence="1">ClpP ATP-dependent protease subunit</fullName>
    </submittedName>
</protein>
<keyword evidence="2" id="KW-1185">Reference proteome</keyword>
<dbReference type="Proteomes" id="UP000007502">
    <property type="component" value="Segment"/>
</dbReference>
<accession>F1D1N5</accession>
<keyword evidence="1" id="KW-0645">Protease</keyword>
<reference evidence="1 2" key="1">
    <citation type="journal article" date="2011" name="MBio">
        <title>Evidence of a dominant lineage of Vibrio cholerae-specific lytic bacteriophages shed by cholera patients over a 10-year period in Dhaka, Bangladesh.</title>
        <authorList>
            <person name="Seed K.D."/>
            <person name="Bodi K.L."/>
            <person name="Kropinski A.M."/>
            <person name="Ackermann H.W."/>
            <person name="Calderwood S.B."/>
            <person name="Qadri F."/>
            <person name="Camilli A."/>
        </authorList>
    </citation>
    <scope>NUCLEOTIDE SEQUENCE [LARGE SCALE GENOMIC DNA]</scope>
</reference>
<name>F1D1N5_9CAUD</name>
<dbReference type="GeneID" id="10228692"/>
<dbReference type="EMBL" id="HQ641347">
    <property type="protein sequence ID" value="ADX88029.1"/>
    <property type="molecule type" value="Genomic_DNA"/>
</dbReference>
<evidence type="ECO:0000313" key="1">
    <source>
        <dbReference type="EMBL" id="ADX88029.1"/>
    </source>
</evidence>
<keyword evidence="1" id="KW-0378">Hydrolase</keyword>
<dbReference type="Gene3D" id="3.90.226.10">
    <property type="entry name" value="2-enoyl-CoA Hydratase, Chain A, domain 1"/>
    <property type="match status" value="1"/>
</dbReference>